<feature type="chain" id="PRO_5038853457" evidence="8">
    <location>
        <begin position="22"/>
        <end position="450"/>
    </location>
</feature>
<dbReference type="KEGG" id="ppsc:EHS13_35865"/>
<keyword evidence="5" id="KW-0472">Membrane</keyword>
<evidence type="ECO:0000256" key="4">
    <source>
        <dbReference type="ARBA" id="ARBA00022729"/>
    </source>
</evidence>
<protein>
    <submittedName>
        <fullName evidence="9">Extracellular solute-binding protein</fullName>
    </submittedName>
</protein>
<evidence type="ECO:0000256" key="5">
    <source>
        <dbReference type="ARBA" id="ARBA00023136"/>
    </source>
</evidence>
<name>A0A6B8RVQ3_9BACL</name>
<keyword evidence="6" id="KW-0564">Palmitate</keyword>
<proteinExistence type="inferred from homology"/>
<evidence type="ECO:0000256" key="6">
    <source>
        <dbReference type="ARBA" id="ARBA00023139"/>
    </source>
</evidence>
<dbReference type="AlphaFoldDB" id="A0A6B8RVQ3"/>
<dbReference type="PROSITE" id="PS01037">
    <property type="entry name" value="SBP_BACTERIAL_1"/>
    <property type="match status" value="1"/>
</dbReference>
<dbReference type="GO" id="GO:0055085">
    <property type="term" value="P:transmembrane transport"/>
    <property type="evidence" value="ECO:0007669"/>
    <property type="project" value="InterPro"/>
</dbReference>
<dbReference type="Pfam" id="PF01547">
    <property type="entry name" value="SBP_bac_1"/>
    <property type="match status" value="1"/>
</dbReference>
<evidence type="ECO:0000313" key="9">
    <source>
        <dbReference type="EMBL" id="QGQ99864.1"/>
    </source>
</evidence>
<evidence type="ECO:0000256" key="3">
    <source>
        <dbReference type="ARBA" id="ARBA00022475"/>
    </source>
</evidence>
<dbReference type="InterPro" id="IPR006061">
    <property type="entry name" value="SBP_1_CS"/>
</dbReference>
<sequence>MKKRLSLALCTILLMSLIAACGNNKDATESAAPAASDAAATVAPAEATAAPTAAPEKPVTISFMHFKSDATDAIQKIVDQFQKENPTITVEVTPVKFDDYYTLLKTKIASGDVIDVFSINYGSQTKLLVDGGYLEDLTSQPFLKEHFDEAVLSNQATDGKNYIMPLNSGPIAVFYNKKIFSDLGIEIPRTYDALMAAAKKIKESGKTPFALGWKDGWPLGMWAQRDLPSNTALVENMPDFFEKLETGAAKFADNPAMKTLLTHAKEYFDNGNKDQLGVDYNGAVDMFAKGDAAMMYVGTWPLADIQKKNPELYNTGMGYFPYPFSNDVEKNKLEFNPDASLAISSKSTHKEAALKFLSYMGTKEAGDMWVDNVKTLVFNKGAKTNLAPAVDELKQYIDAGQMYDSQSYLAKTTIAWGDQLNQDLQKFFFNKMTGEELIKDMDDWVAKNHK</sequence>
<evidence type="ECO:0000256" key="2">
    <source>
        <dbReference type="ARBA" id="ARBA00022448"/>
    </source>
</evidence>
<dbReference type="Gene3D" id="3.40.190.10">
    <property type="entry name" value="Periplasmic binding protein-like II"/>
    <property type="match status" value="2"/>
</dbReference>
<keyword evidence="4 8" id="KW-0732">Signal</keyword>
<keyword evidence="3" id="KW-1003">Cell membrane</keyword>
<evidence type="ECO:0000313" key="10">
    <source>
        <dbReference type="Proteomes" id="UP000426246"/>
    </source>
</evidence>
<evidence type="ECO:0000256" key="7">
    <source>
        <dbReference type="ARBA" id="ARBA00023288"/>
    </source>
</evidence>
<dbReference type="InterPro" id="IPR006059">
    <property type="entry name" value="SBP"/>
</dbReference>
<dbReference type="PANTHER" id="PTHR43649">
    <property type="entry name" value="ARABINOSE-BINDING PROTEIN-RELATED"/>
    <property type="match status" value="1"/>
</dbReference>
<evidence type="ECO:0000256" key="1">
    <source>
        <dbReference type="ARBA" id="ARBA00008520"/>
    </source>
</evidence>
<keyword evidence="10" id="KW-1185">Reference proteome</keyword>
<evidence type="ECO:0000256" key="8">
    <source>
        <dbReference type="SAM" id="SignalP"/>
    </source>
</evidence>
<dbReference type="RefSeq" id="WP_155705132.1">
    <property type="nucleotide sequence ID" value="NZ_CP034235.1"/>
</dbReference>
<dbReference type="Proteomes" id="UP000426246">
    <property type="component" value="Chromosome"/>
</dbReference>
<keyword evidence="7" id="KW-0449">Lipoprotein</keyword>
<reference evidence="10" key="1">
    <citation type="submission" date="2018-11" db="EMBL/GenBank/DDBJ databases">
        <title>Complete genome sequence of Paenibacillus sp. ML311-T8.</title>
        <authorList>
            <person name="Nam Y.-D."/>
            <person name="Kang J."/>
            <person name="Chung W.-H."/>
            <person name="Park Y.S."/>
        </authorList>
    </citation>
    <scope>NUCLEOTIDE SEQUENCE [LARGE SCALE GENOMIC DNA]</scope>
    <source>
        <strain evidence="10">ML311-T8</strain>
    </source>
</reference>
<dbReference type="SUPFAM" id="SSF53850">
    <property type="entry name" value="Periplasmic binding protein-like II"/>
    <property type="match status" value="1"/>
</dbReference>
<dbReference type="OrthoDB" id="9798191at2"/>
<dbReference type="EMBL" id="CP034235">
    <property type="protein sequence ID" value="QGQ99864.1"/>
    <property type="molecule type" value="Genomic_DNA"/>
</dbReference>
<feature type="signal peptide" evidence="8">
    <location>
        <begin position="1"/>
        <end position="21"/>
    </location>
</feature>
<dbReference type="InterPro" id="IPR050490">
    <property type="entry name" value="Bact_solute-bd_prot1"/>
</dbReference>
<dbReference type="PANTHER" id="PTHR43649:SF33">
    <property type="entry name" value="POLYGALACTURONAN_RHAMNOGALACTURONAN-BINDING PROTEIN YTCQ"/>
    <property type="match status" value="1"/>
</dbReference>
<organism evidence="9 10">
    <name type="scientific">Paenibacillus psychroresistens</name>
    <dbReference type="NCBI Taxonomy" id="1778678"/>
    <lineage>
        <taxon>Bacteria</taxon>
        <taxon>Bacillati</taxon>
        <taxon>Bacillota</taxon>
        <taxon>Bacilli</taxon>
        <taxon>Bacillales</taxon>
        <taxon>Paenibacillaceae</taxon>
        <taxon>Paenibacillus</taxon>
    </lineage>
</organism>
<comment type="similarity">
    <text evidence="1">Belongs to the bacterial solute-binding protein 1 family.</text>
</comment>
<keyword evidence="2" id="KW-0813">Transport</keyword>
<gene>
    <name evidence="9" type="ORF">EHS13_35865</name>
</gene>
<dbReference type="PROSITE" id="PS51257">
    <property type="entry name" value="PROKAR_LIPOPROTEIN"/>
    <property type="match status" value="1"/>
</dbReference>
<accession>A0A6B8RVQ3</accession>